<dbReference type="Gene3D" id="3.30.559.10">
    <property type="entry name" value="Chloramphenicol acetyltransferase-like domain"/>
    <property type="match status" value="1"/>
</dbReference>
<accession>A0A923PJJ3</accession>
<reference evidence="1" key="1">
    <citation type="submission" date="2020-08" db="EMBL/GenBank/DDBJ databases">
        <title>Lewinella bacteria from marine environments.</title>
        <authorList>
            <person name="Zhong Y."/>
        </authorList>
    </citation>
    <scope>NUCLEOTIDE SEQUENCE</scope>
    <source>
        <strain evidence="1">KCTC 42187</strain>
    </source>
</reference>
<dbReference type="RefSeq" id="WP_187465026.1">
    <property type="nucleotide sequence ID" value="NZ_JACSIT010000040.1"/>
</dbReference>
<comment type="caution">
    <text evidence="1">The sequence shown here is derived from an EMBL/GenBank/DDBJ whole genome shotgun (WGS) entry which is preliminary data.</text>
</comment>
<name>A0A923PJJ3_9BACT</name>
<protein>
    <submittedName>
        <fullName evidence="1">Chloramphenicol acetyltransferase</fullName>
    </submittedName>
</protein>
<gene>
    <name evidence="1" type="ORF">H9S92_01855</name>
</gene>
<dbReference type="Proteomes" id="UP000650081">
    <property type="component" value="Unassembled WGS sequence"/>
</dbReference>
<keyword evidence="2" id="KW-1185">Reference proteome</keyword>
<sequence length="217" mass="24564">MKIIEFAEPHRRKHFAFFSRMDQPHFGITAEVDVTDFLALVRRSPTLRFTPALVYLITRTALELPPFCWRIRGETVVEHATLRPSFTVPTAESAVFSFCTVPYAADPAAFHQRAVQQMALRASSPSLDDDPDTDDYLFLSAFPWASFTSVTHAMHYSPGDSVPRITWGKYFGRAGRIMMPLAVHAHHALVDGSDLGRYYQKIQGHLNQCEKIFANFA</sequence>
<dbReference type="EMBL" id="JACSIT010000040">
    <property type="protein sequence ID" value="MBC6992896.1"/>
    <property type="molecule type" value="Genomic_DNA"/>
</dbReference>
<evidence type="ECO:0000313" key="2">
    <source>
        <dbReference type="Proteomes" id="UP000650081"/>
    </source>
</evidence>
<dbReference type="PANTHER" id="PTHR38474">
    <property type="entry name" value="SLR0299 PROTEIN"/>
    <property type="match status" value="1"/>
</dbReference>
<dbReference type="Pfam" id="PF00302">
    <property type="entry name" value="CAT"/>
    <property type="match status" value="1"/>
</dbReference>
<dbReference type="SUPFAM" id="SSF52777">
    <property type="entry name" value="CoA-dependent acyltransferases"/>
    <property type="match status" value="1"/>
</dbReference>
<dbReference type="SMART" id="SM01059">
    <property type="entry name" value="CAT"/>
    <property type="match status" value="1"/>
</dbReference>
<dbReference type="InterPro" id="IPR023213">
    <property type="entry name" value="CAT-like_dom_sf"/>
</dbReference>
<dbReference type="AlphaFoldDB" id="A0A923PJJ3"/>
<organism evidence="1 2">
    <name type="scientific">Neolewinella lacunae</name>
    <dbReference type="NCBI Taxonomy" id="1517758"/>
    <lineage>
        <taxon>Bacteria</taxon>
        <taxon>Pseudomonadati</taxon>
        <taxon>Bacteroidota</taxon>
        <taxon>Saprospiria</taxon>
        <taxon>Saprospirales</taxon>
        <taxon>Lewinellaceae</taxon>
        <taxon>Neolewinella</taxon>
    </lineage>
</organism>
<dbReference type="InterPro" id="IPR001707">
    <property type="entry name" value="Cmp_AcTrfase"/>
</dbReference>
<proteinExistence type="predicted"/>
<dbReference type="PANTHER" id="PTHR38474:SF1">
    <property type="entry name" value="SLR0299 PROTEIN"/>
    <property type="match status" value="1"/>
</dbReference>
<dbReference type="GO" id="GO:0008811">
    <property type="term" value="F:chloramphenicol O-acetyltransferase activity"/>
    <property type="evidence" value="ECO:0007669"/>
    <property type="project" value="InterPro"/>
</dbReference>
<evidence type="ECO:0000313" key="1">
    <source>
        <dbReference type="EMBL" id="MBC6992896.1"/>
    </source>
</evidence>